<dbReference type="InterPro" id="IPR050639">
    <property type="entry name" value="SSR_resolvase"/>
</dbReference>
<comment type="caution">
    <text evidence="3">The sequence shown here is derived from an EMBL/GenBank/DDBJ whole genome shotgun (WGS) entry which is preliminary data.</text>
</comment>
<keyword evidence="4" id="KW-1185">Reference proteome</keyword>
<accession>A0A7W7RYZ9</accession>
<dbReference type="Pfam" id="PF13408">
    <property type="entry name" value="Zn_ribbon_recom"/>
    <property type="match status" value="1"/>
</dbReference>
<dbReference type="InterPro" id="IPR006119">
    <property type="entry name" value="Resolv_N"/>
</dbReference>
<feature type="domain" description="Resolvase/invertase-type recombinase catalytic" evidence="1">
    <location>
        <begin position="9"/>
        <end position="160"/>
    </location>
</feature>
<evidence type="ECO:0000313" key="4">
    <source>
        <dbReference type="Proteomes" id="UP000534286"/>
    </source>
</evidence>
<proteinExistence type="predicted"/>
<feature type="domain" description="Recombinase" evidence="2">
    <location>
        <begin position="167"/>
        <end position="280"/>
    </location>
</feature>
<dbReference type="RefSeq" id="WP_184756854.1">
    <property type="nucleotide sequence ID" value="NZ_BAABEK010000005.1"/>
</dbReference>
<evidence type="ECO:0000313" key="3">
    <source>
        <dbReference type="EMBL" id="MBB4940682.1"/>
    </source>
</evidence>
<reference evidence="3 4" key="1">
    <citation type="submission" date="2020-08" db="EMBL/GenBank/DDBJ databases">
        <title>Sequencing the genomes of 1000 actinobacteria strains.</title>
        <authorList>
            <person name="Klenk H.-P."/>
        </authorList>
    </citation>
    <scope>NUCLEOTIDE SEQUENCE [LARGE SCALE GENOMIC DNA]</scope>
    <source>
        <strain evidence="3 4">DSM 43023</strain>
    </source>
</reference>
<protein>
    <submittedName>
        <fullName evidence="3">DNA invertase Pin-like site-specific DNA recombinase</fullName>
    </submittedName>
</protein>
<dbReference type="InterPro" id="IPR036162">
    <property type="entry name" value="Resolvase-like_N_sf"/>
</dbReference>
<dbReference type="SMART" id="SM00857">
    <property type="entry name" value="Resolvase"/>
    <property type="match status" value="1"/>
</dbReference>
<dbReference type="AlphaFoldDB" id="A0A7W7RYZ9"/>
<dbReference type="CDD" id="cd00338">
    <property type="entry name" value="Ser_Recombinase"/>
    <property type="match status" value="1"/>
</dbReference>
<organism evidence="3 4">
    <name type="scientific">Streptosporangium album</name>
    <dbReference type="NCBI Taxonomy" id="47479"/>
    <lineage>
        <taxon>Bacteria</taxon>
        <taxon>Bacillati</taxon>
        <taxon>Actinomycetota</taxon>
        <taxon>Actinomycetes</taxon>
        <taxon>Streptosporangiales</taxon>
        <taxon>Streptosporangiaceae</taxon>
        <taxon>Streptosporangium</taxon>
    </lineage>
</organism>
<sequence length="486" mass="55038">MTPAKDLLRAAVYDRVSADRRRDARSVGEQETANVAACDRYGWHVEEVFTDNDRSASRFARKTRPDWERLVEQLSAGRFDVIVLWEPSRGDRELEMWARLLNTCRRDGVLIHITSHDRTYDVRRPRDWRTLAEDGVDSAYESEKVSERIRRGTRARAAEGRPHGKRLFGFQRVYDATTGQLVGQEIHPEQAATVRAIADMVTRGMPLTAIATQFNQEGILSPRGAMWRGTQIKRLILNPAYIGYRTHLGERVLSPEWFPPILDEQVYYVCLSKLTDPARGEQRPSSIKHLLSGLAVCGVCGSRVRIFKNKGRFGYTCKPAAPGGGPSFHVSRHVGRVDEYIEGLVIRYLQHPELAAMMVGDDESAAELRSILAEIEGKRAYLDQFYVQAAEEKLSARAVAAVEAAELAEIEVLERRSRRVRFSPQIGHLVEAGPEQVPQRWGALDVVQRREVIAGIFEKIEILPIGPGRRTPPDEESVRVTRRVRR</sequence>
<dbReference type="PROSITE" id="PS51737">
    <property type="entry name" value="RECOMBINASE_DNA_BIND"/>
    <property type="match status" value="1"/>
</dbReference>
<gene>
    <name evidence="3" type="ORF">FHR32_005059</name>
</gene>
<dbReference type="Pfam" id="PF07508">
    <property type="entry name" value="Recombinase"/>
    <property type="match status" value="1"/>
</dbReference>
<dbReference type="Gene3D" id="3.90.1750.20">
    <property type="entry name" value="Putative Large Serine Recombinase, Chain B, Domain 2"/>
    <property type="match status" value="1"/>
</dbReference>
<dbReference type="GO" id="GO:0000150">
    <property type="term" value="F:DNA strand exchange activity"/>
    <property type="evidence" value="ECO:0007669"/>
    <property type="project" value="InterPro"/>
</dbReference>
<dbReference type="PANTHER" id="PTHR30461:SF23">
    <property type="entry name" value="DNA RECOMBINASE-RELATED"/>
    <property type="match status" value="1"/>
</dbReference>
<dbReference type="InterPro" id="IPR038109">
    <property type="entry name" value="DNA_bind_recomb_sf"/>
</dbReference>
<evidence type="ECO:0000259" key="2">
    <source>
        <dbReference type="PROSITE" id="PS51737"/>
    </source>
</evidence>
<dbReference type="Proteomes" id="UP000534286">
    <property type="component" value="Unassembled WGS sequence"/>
</dbReference>
<evidence type="ECO:0000259" key="1">
    <source>
        <dbReference type="PROSITE" id="PS51736"/>
    </source>
</evidence>
<dbReference type="InterPro" id="IPR025827">
    <property type="entry name" value="Zn_ribbon_recom_dom"/>
</dbReference>
<name>A0A7W7RYZ9_9ACTN</name>
<dbReference type="GO" id="GO:0003677">
    <property type="term" value="F:DNA binding"/>
    <property type="evidence" value="ECO:0007669"/>
    <property type="project" value="InterPro"/>
</dbReference>
<dbReference type="EMBL" id="JACHJU010000002">
    <property type="protein sequence ID" value="MBB4940682.1"/>
    <property type="molecule type" value="Genomic_DNA"/>
</dbReference>
<dbReference type="Pfam" id="PF00239">
    <property type="entry name" value="Resolvase"/>
    <property type="match status" value="1"/>
</dbReference>
<dbReference type="InterPro" id="IPR011109">
    <property type="entry name" value="DNA_bind_recombinase_dom"/>
</dbReference>
<dbReference type="PANTHER" id="PTHR30461">
    <property type="entry name" value="DNA-INVERTASE FROM LAMBDOID PROPHAGE"/>
    <property type="match status" value="1"/>
</dbReference>
<dbReference type="Gene3D" id="3.40.50.1390">
    <property type="entry name" value="Resolvase, N-terminal catalytic domain"/>
    <property type="match status" value="1"/>
</dbReference>
<dbReference type="PROSITE" id="PS51736">
    <property type="entry name" value="RECOMBINASES_3"/>
    <property type="match status" value="1"/>
</dbReference>
<dbReference type="SUPFAM" id="SSF53041">
    <property type="entry name" value="Resolvase-like"/>
    <property type="match status" value="1"/>
</dbReference>